<protein>
    <recommendedName>
        <fullName evidence="3">Oxidoreductase</fullName>
    </recommendedName>
</protein>
<dbReference type="RefSeq" id="WP_095268054.1">
    <property type="nucleotide sequence ID" value="NZ_NPBY01000110.1"/>
</dbReference>
<gene>
    <name evidence="1" type="ORF">CHH67_24840</name>
</gene>
<evidence type="ECO:0008006" key="3">
    <source>
        <dbReference type="Google" id="ProtNLM"/>
    </source>
</evidence>
<sequence length="279" mass="30878">MKTIGFIDLHLDQFHANKYPGWIEQASGGSMKVAYAYAKQDKEGGKTNEAWCREYGVQQLSSIAEVVDRSDYLIVLSPDNPEYHEELSQLPLASGKPTYIDKTFAPDRDAALRLFDLAAKHGTPMYSTSALRFASEYAELKAGDIQTISSWGPGAFSNYSIHQIEPIVHLMGPSPKRVMFTGTPESPSLLIDFGEGRQANVNHLGDNCPFTLGVRYTTGDFKQASAQSNFFTAFIDNLVHFFHTSEPAVDPAETVAIVTIIEYGLKAADTPYRWVELPV</sequence>
<accession>A0A268EDW1</accession>
<dbReference type="EMBL" id="NPBY01000110">
    <property type="protein sequence ID" value="PAD71316.1"/>
    <property type="molecule type" value="Genomic_DNA"/>
</dbReference>
<dbReference type="Proteomes" id="UP000215596">
    <property type="component" value="Unassembled WGS sequence"/>
</dbReference>
<dbReference type="AlphaFoldDB" id="A0A268EDW1"/>
<dbReference type="SUPFAM" id="SSF51735">
    <property type="entry name" value="NAD(P)-binding Rossmann-fold domains"/>
    <property type="match status" value="1"/>
</dbReference>
<comment type="caution">
    <text evidence="1">The sequence shown here is derived from an EMBL/GenBank/DDBJ whole genome shotgun (WGS) entry which is preliminary data.</text>
</comment>
<evidence type="ECO:0000313" key="2">
    <source>
        <dbReference type="Proteomes" id="UP000215596"/>
    </source>
</evidence>
<organism evidence="1 2">
    <name type="scientific">Paenibacillus campinasensis</name>
    <dbReference type="NCBI Taxonomy" id="66347"/>
    <lineage>
        <taxon>Bacteria</taxon>
        <taxon>Bacillati</taxon>
        <taxon>Bacillota</taxon>
        <taxon>Bacilli</taxon>
        <taxon>Bacillales</taxon>
        <taxon>Paenibacillaceae</taxon>
        <taxon>Paenibacillus</taxon>
    </lineage>
</organism>
<evidence type="ECO:0000313" key="1">
    <source>
        <dbReference type="EMBL" id="PAD71316.1"/>
    </source>
</evidence>
<dbReference type="OrthoDB" id="2923860at2"/>
<proteinExistence type="predicted"/>
<dbReference type="InterPro" id="IPR036291">
    <property type="entry name" value="NAD(P)-bd_dom_sf"/>
</dbReference>
<dbReference type="Gene3D" id="3.40.50.720">
    <property type="entry name" value="NAD(P)-binding Rossmann-like Domain"/>
    <property type="match status" value="1"/>
</dbReference>
<reference evidence="1 2" key="1">
    <citation type="submission" date="2017-07" db="EMBL/GenBank/DDBJ databases">
        <title>Isolation and whole genome analysis of endospore-forming bacteria from heroin.</title>
        <authorList>
            <person name="Kalinowski J."/>
            <person name="Ahrens B."/>
            <person name="Al-Dilaimi A."/>
            <person name="Winkler A."/>
            <person name="Wibberg D."/>
            <person name="Schleenbecker U."/>
            <person name="Ruckert C."/>
            <person name="Wolfel R."/>
            <person name="Grass G."/>
        </authorList>
    </citation>
    <scope>NUCLEOTIDE SEQUENCE [LARGE SCALE GENOMIC DNA]</scope>
    <source>
        <strain evidence="1 2">7537-G1</strain>
    </source>
</reference>
<name>A0A268EDW1_9BACL</name>